<dbReference type="GO" id="GO:0006355">
    <property type="term" value="P:regulation of DNA-templated transcription"/>
    <property type="evidence" value="ECO:0007669"/>
    <property type="project" value="InterPro"/>
</dbReference>
<dbReference type="SUPFAM" id="SSF52172">
    <property type="entry name" value="CheY-like"/>
    <property type="match status" value="1"/>
</dbReference>
<dbReference type="InterPro" id="IPR039420">
    <property type="entry name" value="WalR-like"/>
</dbReference>
<feature type="domain" description="Response regulatory" evidence="7">
    <location>
        <begin position="6"/>
        <end position="122"/>
    </location>
</feature>
<feature type="modified residue" description="4-aspartylphosphate" evidence="5">
    <location>
        <position position="57"/>
    </location>
</feature>
<keyword evidence="4" id="KW-0804">Transcription</keyword>
<dbReference type="GO" id="GO:0000160">
    <property type="term" value="P:phosphorelay signal transduction system"/>
    <property type="evidence" value="ECO:0007669"/>
    <property type="project" value="InterPro"/>
</dbReference>
<dbReference type="InterPro" id="IPR058245">
    <property type="entry name" value="NreC/VraR/RcsB-like_REC"/>
</dbReference>
<evidence type="ECO:0000256" key="5">
    <source>
        <dbReference type="PROSITE-ProRule" id="PRU00169"/>
    </source>
</evidence>
<dbReference type="CDD" id="cd06170">
    <property type="entry name" value="LuxR_C_like"/>
    <property type="match status" value="1"/>
</dbReference>
<keyword evidence="9" id="KW-1185">Reference proteome</keyword>
<gene>
    <name evidence="8" type="ORF">CGZ90_06375</name>
</gene>
<dbReference type="SMART" id="SM00421">
    <property type="entry name" value="HTH_LUXR"/>
    <property type="match status" value="1"/>
</dbReference>
<dbReference type="PANTHER" id="PTHR43214:SF43">
    <property type="entry name" value="TWO-COMPONENT RESPONSE REGULATOR"/>
    <property type="match status" value="1"/>
</dbReference>
<feature type="domain" description="HTH luxR-type" evidence="6">
    <location>
        <begin position="143"/>
        <end position="208"/>
    </location>
</feature>
<sequence length="210" mass="23778">MSEPVRILIADDHALAREGVKELVDGCSDFTVIGEACNGKEAVHMTEQLQPDLVLMDISMPEMNGFEATKVIKEKFPWIKVVMMTVSDDVMDWFEALKRGAQGYLLKNLNTEDWVNGLKAFALDEMPMSKEMAYRILQEFKKKETEETPLSAREQEVLQLVAKGLSNKDISKSLFISEHTVKSHLKNILGKLHLENRVQLTSYAYSKGIV</sequence>
<dbReference type="RefSeq" id="WP_094251474.1">
    <property type="nucleotide sequence ID" value="NZ_JBHLXL010000001.1"/>
</dbReference>
<dbReference type="Pfam" id="PF00196">
    <property type="entry name" value="GerE"/>
    <property type="match status" value="1"/>
</dbReference>
<dbReference type="PROSITE" id="PS00622">
    <property type="entry name" value="HTH_LUXR_1"/>
    <property type="match status" value="1"/>
</dbReference>
<evidence type="ECO:0000313" key="8">
    <source>
        <dbReference type="EMBL" id="OYD59513.1"/>
    </source>
</evidence>
<protein>
    <submittedName>
        <fullName evidence="8">DNA-binding response regulator</fullName>
    </submittedName>
</protein>
<dbReference type="InterPro" id="IPR001789">
    <property type="entry name" value="Sig_transdc_resp-reg_receiver"/>
</dbReference>
<reference evidence="8 9" key="1">
    <citation type="submission" date="2017-07" db="EMBL/GenBank/DDBJ databases">
        <title>Fictibacillus sp. nov. GDSW-R2A3 Genome sequencing and assembly.</title>
        <authorList>
            <person name="Mayilraj S."/>
        </authorList>
    </citation>
    <scope>NUCLEOTIDE SEQUENCE [LARGE SCALE GENOMIC DNA]</scope>
    <source>
        <strain evidence="8 9">GDSW-R2A3</strain>
    </source>
</reference>
<evidence type="ECO:0000256" key="3">
    <source>
        <dbReference type="ARBA" id="ARBA00023125"/>
    </source>
</evidence>
<dbReference type="Pfam" id="PF00072">
    <property type="entry name" value="Response_reg"/>
    <property type="match status" value="1"/>
</dbReference>
<dbReference type="InterPro" id="IPR011006">
    <property type="entry name" value="CheY-like_superfamily"/>
</dbReference>
<dbReference type="SMART" id="SM00448">
    <property type="entry name" value="REC"/>
    <property type="match status" value="1"/>
</dbReference>
<dbReference type="PROSITE" id="PS50110">
    <property type="entry name" value="RESPONSE_REGULATORY"/>
    <property type="match status" value="1"/>
</dbReference>
<keyword evidence="3 8" id="KW-0238">DNA-binding</keyword>
<dbReference type="OrthoDB" id="9780153at2"/>
<proteinExistence type="predicted"/>
<keyword evidence="2" id="KW-0805">Transcription regulation</keyword>
<comment type="caution">
    <text evidence="8">The sequence shown here is derived from an EMBL/GenBank/DDBJ whole genome shotgun (WGS) entry which is preliminary data.</text>
</comment>
<evidence type="ECO:0000259" key="7">
    <source>
        <dbReference type="PROSITE" id="PS50110"/>
    </source>
</evidence>
<dbReference type="AlphaFoldDB" id="A0A235FEU2"/>
<dbReference type="PROSITE" id="PS50043">
    <property type="entry name" value="HTH_LUXR_2"/>
    <property type="match status" value="1"/>
</dbReference>
<dbReference type="EMBL" id="NOII01000001">
    <property type="protein sequence ID" value="OYD59513.1"/>
    <property type="molecule type" value="Genomic_DNA"/>
</dbReference>
<dbReference type="PANTHER" id="PTHR43214">
    <property type="entry name" value="TWO-COMPONENT RESPONSE REGULATOR"/>
    <property type="match status" value="1"/>
</dbReference>
<dbReference type="InterPro" id="IPR000792">
    <property type="entry name" value="Tscrpt_reg_LuxR_C"/>
</dbReference>
<dbReference type="PRINTS" id="PR00038">
    <property type="entry name" value="HTHLUXR"/>
</dbReference>
<evidence type="ECO:0000313" key="9">
    <source>
        <dbReference type="Proteomes" id="UP000215059"/>
    </source>
</evidence>
<evidence type="ECO:0000259" key="6">
    <source>
        <dbReference type="PROSITE" id="PS50043"/>
    </source>
</evidence>
<accession>A0A235FEU2</accession>
<keyword evidence="1 5" id="KW-0597">Phosphoprotein</keyword>
<name>A0A235FEU2_9BACL</name>
<evidence type="ECO:0000256" key="4">
    <source>
        <dbReference type="ARBA" id="ARBA00023163"/>
    </source>
</evidence>
<evidence type="ECO:0000256" key="1">
    <source>
        <dbReference type="ARBA" id="ARBA00022553"/>
    </source>
</evidence>
<dbReference type="CDD" id="cd17535">
    <property type="entry name" value="REC_NarL-like"/>
    <property type="match status" value="1"/>
</dbReference>
<dbReference type="Gene3D" id="3.40.50.2300">
    <property type="match status" value="1"/>
</dbReference>
<dbReference type="GO" id="GO:0003677">
    <property type="term" value="F:DNA binding"/>
    <property type="evidence" value="ECO:0007669"/>
    <property type="project" value="UniProtKB-KW"/>
</dbReference>
<evidence type="ECO:0000256" key="2">
    <source>
        <dbReference type="ARBA" id="ARBA00023015"/>
    </source>
</evidence>
<organism evidence="8 9">
    <name type="scientific">Fictibacillus aquaticus</name>
    <dbReference type="NCBI Taxonomy" id="2021314"/>
    <lineage>
        <taxon>Bacteria</taxon>
        <taxon>Bacillati</taxon>
        <taxon>Bacillota</taxon>
        <taxon>Bacilli</taxon>
        <taxon>Bacillales</taxon>
        <taxon>Fictibacillaceae</taxon>
        <taxon>Fictibacillus</taxon>
    </lineage>
</organism>
<dbReference type="Proteomes" id="UP000215059">
    <property type="component" value="Unassembled WGS sequence"/>
</dbReference>